<dbReference type="SUPFAM" id="SSF160059">
    <property type="entry name" value="PriA/YqbF domain"/>
    <property type="match status" value="1"/>
</dbReference>
<keyword evidence="3" id="KW-1185">Reference proteome</keyword>
<dbReference type="InterPro" id="IPR010492">
    <property type="entry name" value="GINS_Psf3"/>
</dbReference>
<name>A0ABD1LRT2_9FABA</name>
<protein>
    <recommendedName>
        <fullName evidence="4">DNA replication complex GINS protein PSF3</fullName>
    </recommendedName>
</protein>
<gene>
    <name evidence="2" type="ORF">Fmac_025289</name>
</gene>
<dbReference type="InterPro" id="IPR038437">
    <property type="entry name" value="GINS_Psf3_sf"/>
</dbReference>
<evidence type="ECO:0008006" key="4">
    <source>
        <dbReference type="Google" id="ProtNLM"/>
    </source>
</evidence>
<evidence type="ECO:0000313" key="3">
    <source>
        <dbReference type="Proteomes" id="UP001603857"/>
    </source>
</evidence>
<dbReference type="PANTHER" id="PTHR22768">
    <property type="entry name" value="DNA REPLICATION COMPLEX GINS PROTEIN PSF3"/>
    <property type="match status" value="1"/>
</dbReference>
<dbReference type="PANTHER" id="PTHR22768:SF0">
    <property type="entry name" value="DNA REPLICATION COMPLEX GINS PROTEIN PSF3"/>
    <property type="match status" value="1"/>
</dbReference>
<evidence type="ECO:0000256" key="1">
    <source>
        <dbReference type="SAM" id="MobiDB-lite"/>
    </source>
</evidence>
<reference evidence="2 3" key="1">
    <citation type="submission" date="2024-08" db="EMBL/GenBank/DDBJ databases">
        <title>Insights into the chromosomal genome structure of Flemingia macrophylla.</title>
        <authorList>
            <person name="Ding Y."/>
            <person name="Zhao Y."/>
            <person name="Bi W."/>
            <person name="Wu M."/>
            <person name="Zhao G."/>
            <person name="Gong Y."/>
            <person name="Li W."/>
            <person name="Zhang P."/>
        </authorList>
    </citation>
    <scope>NUCLEOTIDE SEQUENCE [LARGE SCALE GENOMIC DNA]</scope>
    <source>
        <strain evidence="2">DYQJB</strain>
        <tissue evidence="2">Leaf</tissue>
    </source>
</reference>
<accession>A0ABD1LRT2</accession>
<evidence type="ECO:0000313" key="2">
    <source>
        <dbReference type="EMBL" id="KAL2326231.1"/>
    </source>
</evidence>
<dbReference type="AlphaFoldDB" id="A0ABD1LRT2"/>
<proteinExistence type="predicted"/>
<sequence>MAKYYDIDDISIEEEWHRIPSPRNLIIAPDIILSGFQIETGSKVELPFWLAHELKLRQAVSINVPSCFNQKKSNGLPISRTSSLGGSEKERQFNSETLLPITSCQTSQDNWKTTTVEVGANETHPQQGKEFNPLEM</sequence>
<dbReference type="CDD" id="cd21693">
    <property type="entry name" value="GINS_B_Psf3"/>
    <property type="match status" value="1"/>
</dbReference>
<organism evidence="2 3">
    <name type="scientific">Flemingia macrophylla</name>
    <dbReference type="NCBI Taxonomy" id="520843"/>
    <lineage>
        <taxon>Eukaryota</taxon>
        <taxon>Viridiplantae</taxon>
        <taxon>Streptophyta</taxon>
        <taxon>Embryophyta</taxon>
        <taxon>Tracheophyta</taxon>
        <taxon>Spermatophyta</taxon>
        <taxon>Magnoliopsida</taxon>
        <taxon>eudicotyledons</taxon>
        <taxon>Gunneridae</taxon>
        <taxon>Pentapetalae</taxon>
        <taxon>rosids</taxon>
        <taxon>fabids</taxon>
        <taxon>Fabales</taxon>
        <taxon>Fabaceae</taxon>
        <taxon>Papilionoideae</taxon>
        <taxon>50 kb inversion clade</taxon>
        <taxon>NPAAA clade</taxon>
        <taxon>indigoferoid/millettioid clade</taxon>
        <taxon>Phaseoleae</taxon>
        <taxon>Flemingia</taxon>
    </lineage>
</organism>
<comment type="caution">
    <text evidence="2">The sequence shown here is derived from an EMBL/GenBank/DDBJ whole genome shotgun (WGS) entry which is preliminary data.</text>
</comment>
<feature type="region of interest" description="Disordered" evidence="1">
    <location>
        <begin position="72"/>
        <end position="96"/>
    </location>
</feature>
<dbReference type="EMBL" id="JBGMDY010000008">
    <property type="protein sequence ID" value="KAL2326231.1"/>
    <property type="molecule type" value="Genomic_DNA"/>
</dbReference>
<dbReference type="Gene3D" id="1.20.58.2050">
    <property type="match status" value="1"/>
</dbReference>
<dbReference type="Proteomes" id="UP001603857">
    <property type="component" value="Unassembled WGS sequence"/>
</dbReference>